<organism evidence="11 12">
    <name type="scientific">Aquipuribacter nitratireducens</name>
    <dbReference type="NCBI Taxonomy" id="650104"/>
    <lineage>
        <taxon>Bacteria</taxon>
        <taxon>Bacillati</taxon>
        <taxon>Actinomycetota</taxon>
        <taxon>Actinomycetes</taxon>
        <taxon>Micrococcales</taxon>
        <taxon>Intrasporangiaceae</taxon>
        <taxon>Aquipuribacter</taxon>
    </lineage>
</organism>
<sequence>MASAGDRVTSEELAALGREHGLRPVGRRPSLGVYLAQLWDRRHFILSTARSGLASNTAQDRLGPLWLVLNPLLLGLAYYLIFGLLLGTSDQVEDFIGFLVIGIFLYQYTARAVSEGARAVTGNRRMIQVLAFPRAALPIGLVVRQALGFLPAVGVMLVVVLISPPVSPVTWHWLLLVPVLVLVTLFNLGVAFFAARLTAQVNDVGQLIPFLLRLWLYASGVFFDIRRLAADQPGLLAVLELNPVHIYLTLARDAVLYQTVSDARYWLLGTAWALVLTVLGFLAFWRAEEVYSRE</sequence>
<evidence type="ECO:0000256" key="9">
    <source>
        <dbReference type="RuleBase" id="RU361157"/>
    </source>
</evidence>
<keyword evidence="12" id="KW-1185">Reference proteome</keyword>
<evidence type="ECO:0000313" key="11">
    <source>
        <dbReference type="EMBL" id="MFC5379506.1"/>
    </source>
</evidence>
<protein>
    <recommendedName>
        <fullName evidence="9">Transport permease protein</fullName>
    </recommendedName>
</protein>
<keyword evidence="3 9" id="KW-0813">Transport</keyword>
<comment type="caution">
    <text evidence="9">Lacks conserved residue(s) required for the propagation of feature annotation.</text>
</comment>
<dbReference type="InterPro" id="IPR013525">
    <property type="entry name" value="ABC2_TM"/>
</dbReference>
<dbReference type="PANTHER" id="PTHR30413:SF8">
    <property type="entry name" value="TRANSPORT PERMEASE PROTEIN"/>
    <property type="match status" value="1"/>
</dbReference>
<feature type="transmembrane region" description="Helical" evidence="9">
    <location>
        <begin position="173"/>
        <end position="195"/>
    </location>
</feature>
<evidence type="ECO:0000256" key="3">
    <source>
        <dbReference type="ARBA" id="ARBA00022448"/>
    </source>
</evidence>
<keyword evidence="4 9" id="KW-1003">Cell membrane</keyword>
<feature type="transmembrane region" description="Helical" evidence="9">
    <location>
        <begin position="95"/>
        <end position="114"/>
    </location>
</feature>
<dbReference type="EMBL" id="JBHSLD010000001">
    <property type="protein sequence ID" value="MFC5379506.1"/>
    <property type="molecule type" value="Genomic_DNA"/>
</dbReference>
<dbReference type="InterPro" id="IPR047817">
    <property type="entry name" value="ABC2_TM_bact-type"/>
</dbReference>
<reference evidence="12" key="1">
    <citation type="journal article" date="2019" name="Int. J. Syst. Evol. Microbiol.">
        <title>The Global Catalogue of Microorganisms (GCM) 10K type strain sequencing project: providing services to taxonomists for standard genome sequencing and annotation.</title>
        <authorList>
            <consortium name="The Broad Institute Genomics Platform"/>
            <consortium name="The Broad Institute Genome Sequencing Center for Infectious Disease"/>
            <person name="Wu L."/>
            <person name="Ma J."/>
        </authorList>
    </citation>
    <scope>NUCLEOTIDE SEQUENCE [LARGE SCALE GENOMIC DNA]</scope>
    <source>
        <strain evidence="12">CCUG 43114</strain>
    </source>
</reference>
<keyword evidence="8 9" id="KW-0472">Membrane</keyword>
<feature type="domain" description="ABC transmembrane type-2" evidence="10">
    <location>
        <begin position="62"/>
        <end position="287"/>
    </location>
</feature>
<dbReference type="Pfam" id="PF01061">
    <property type="entry name" value="ABC2_membrane"/>
    <property type="match status" value="1"/>
</dbReference>
<keyword evidence="6 9" id="KW-0812">Transmembrane</keyword>
<evidence type="ECO:0000256" key="5">
    <source>
        <dbReference type="ARBA" id="ARBA00022519"/>
    </source>
</evidence>
<gene>
    <name evidence="11" type="ORF">ACFPJ6_01750</name>
</gene>
<comment type="subcellular location">
    <subcellularLocation>
        <location evidence="1">Cell inner membrane</location>
        <topology evidence="1">Multi-pass membrane protein</topology>
    </subcellularLocation>
    <subcellularLocation>
        <location evidence="9">Cell membrane</location>
        <topology evidence="9">Multi-pass membrane protein</topology>
    </subcellularLocation>
</comment>
<evidence type="ECO:0000256" key="6">
    <source>
        <dbReference type="ARBA" id="ARBA00022692"/>
    </source>
</evidence>
<feature type="transmembrane region" description="Helical" evidence="9">
    <location>
        <begin position="65"/>
        <end position="89"/>
    </location>
</feature>
<evidence type="ECO:0000256" key="7">
    <source>
        <dbReference type="ARBA" id="ARBA00022989"/>
    </source>
</evidence>
<keyword evidence="5" id="KW-0997">Cell inner membrane</keyword>
<dbReference type="PROSITE" id="PS51012">
    <property type="entry name" value="ABC_TM2"/>
    <property type="match status" value="1"/>
</dbReference>
<feature type="transmembrane region" description="Helical" evidence="9">
    <location>
        <begin position="135"/>
        <end position="161"/>
    </location>
</feature>
<comment type="caution">
    <text evidence="11">The sequence shown here is derived from an EMBL/GenBank/DDBJ whole genome shotgun (WGS) entry which is preliminary data.</text>
</comment>
<name>A0ABW0GM12_9MICO</name>
<proteinExistence type="inferred from homology"/>
<evidence type="ECO:0000259" key="10">
    <source>
        <dbReference type="PROSITE" id="PS51012"/>
    </source>
</evidence>
<dbReference type="Proteomes" id="UP001596122">
    <property type="component" value="Unassembled WGS sequence"/>
</dbReference>
<keyword evidence="7 9" id="KW-1133">Transmembrane helix</keyword>
<evidence type="ECO:0000313" key="12">
    <source>
        <dbReference type="Proteomes" id="UP001596122"/>
    </source>
</evidence>
<evidence type="ECO:0000256" key="8">
    <source>
        <dbReference type="ARBA" id="ARBA00023136"/>
    </source>
</evidence>
<dbReference type="PANTHER" id="PTHR30413">
    <property type="entry name" value="INNER MEMBRANE TRANSPORT PERMEASE"/>
    <property type="match status" value="1"/>
</dbReference>
<dbReference type="RefSeq" id="WP_340266242.1">
    <property type="nucleotide sequence ID" value="NZ_JBBEOG010000001.1"/>
</dbReference>
<evidence type="ECO:0000256" key="2">
    <source>
        <dbReference type="ARBA" id="ARBA00007783"/>
    </source>
</evidence>
<accession>A0ABW0GM12</accession>
<evidence type="ECO:0000256" key="4">
    <source>
        <dbReference type="ARBA" id="ARBA00022475"/>
    </source>
</evidence>
<evidence type="ECO:0000256" key="1">
    <source>
        <dbReference type="ARBA" id="ARBA00004429"/>
    </source>
</evidence>
<comment type="similarity">
    <text evidence="2 9">Belongs to the ABC-2 integral membrane protein family.</text>
</comment>
<feature type="transmembrane region" description="Helical" evidence="9">
    <location>
        <begin position="265"/>
        <end position="285"/>
    </location>
</feature>